<dbReference type="Proteomes" id="UP000095280">
    <property type="component" value="Unplaced"/>
</dbReference>
<evidence type="ECO:0000256" key="1">
    <source>
        <dbReference type="SAM" id="MobiDB-lite"/>
    </source>
</evidence>
<keyword evidence="2" id="KW-1185">Reference proteome</keyword>
<organism evidence="2 3">
    <name type="scientific">Macrostomum lignano</name>
    <dbReference type="NCBI Taxonomy" id="282301"/>
    <lineage>
        <taxon>Eukaryota</taxon>
        <taxon>Metazoa</taxon>
        <taxon>Spiralia</taxon>
        <taxon>Lophotrochozoa</taxon>
        <taxon>Platyhelminthes</taxon>
        <taxon>Rhabditophora</taxon>
        <taxon>Macrostomorpha</taxon>
        <taxon>Macrostomida</taxon>
        <taxon>Macrostomidae</taxon>
        <taxon>Macrostomum</taxon>
    </lineage>
</organism>
<sequence>SRKSNDPSAYSPAASGPGRSRDTSGGRPEQAQPTANWQLVPRHLPELGLKVRQLPSWQPVGCSQARNKLEKFGKLLPGQLIPSTH</sequence>
<evidence type="ECO:0000313" key="2">
    <source>
        <dbReference type="Proteomes" id="UP000095280"/>
    </source>
</evidence>
<proteinExistence type="predicted"/>
<accession>A0A1I8FPY6</accession>
<protein>
    <submittedName>
        <fullName evidence="3">RBPJ-interacting and tubulin-associated protein</fullName>
    </submittedName>
</protein>
<feature type="region of interest" description="Disordered" evidence="1">
    <location>
        <begin position="1"/>
        <end position="40"/>
    </location>
</feature>
<reference evidence="3" key="1">
    <citation type="submission" date="2016-11" db="UniProtKB">
        <authorList>
            <consortium name="WormBaseParasite"/>
        </authorList>
    </citation>
    <scope>IDENTIFICATION</scope>
</reference>
<name>A0A1I8FPY6_9PLAT</name>
<evidence type="ECO:0000313" key="3">
    <source>
        <dbReference type="WBParaSite" id="maker-unitig_43680-snap-gene-0.2-mRNA-1"/>
    </source>
</evidence>
<dbReference type="WBParaSite" id="maker-unitig_43680-snap-gene-0.2-mRNA-1">
    <property type="protein sequence ID" value="maker-unitig_43680-snap-gene-0.2-mRNA-1"/>
    <property type="gene ID" value="maker-unitig_43680-snap-gene-0.2"/>
</dbReference>
<dbReference type="AlphaFoldDB" id="A0A1I8FPY6"/>